<keyword evidence="4" id="KW-0808">Transferase</keyword>
<dbReference type="InterPro" id="IPR015422">
    <property type="entry name" value="PyrdxlP-dep_Trfase_small"/>
</dbReference>
<evidence type="ECO:0000313" key="8">
    <source>
        <dbReference type="EMBL" id="KAA0160638.1"/>
    </source>
</evidence>
<dbReference type="Proteomes" id="UP000322899">
    <property type="component" value="Unassembled WGS sequence"/>
</dbReference>
<dbReference type="InterPro" id="IPR049704">
    <property type="entry name" value="Aminotrans_3_PPA_site"/>
</dbReference>
<evidence type="ECO:0000256" key="4">
    <source>
        <dbReference type="ARBA" id="ARBA00022679"/>
    </source>
</evidence>
<keyword evidence="3" id="KW-0032">Aminotransferase</keyword>
<evidence type="ECO:0000313" key="10">
    <source>
        <dbReference type="Proteomes" id="UP000322899"/>
    </source>
</evidence>
<proteinExistence type="inferred from homology"/>
<keyword evidence="5 6" id="KW-0663">Pyridoxal phosphate</keyword>
<evidence type="ECO:0000256" key="2">
    <source>
        <dbReference type="ARBA" id="ARBA00008954"/>
    </source>
</evidence>
<evidence type="ECO:0000256" key="1">
    <source>
        <dbReference type="ARBA" id="ARBA00001933"/>
    </source>
</evidence>
<dbReference type="Proteomes" id="UP000325113">
    <property type="component" value="Unassembled WGS sequence"/>
</dbReference>
<comment type="cofactor">
    <cofactor evidence="1">
        <name>pyridoxal 5'-phosphate</name>
        <dbReference type="ChEBI" id="CHEBI:597326"/>
    </cofactor>
</comment>
<evidence type="ECO:0000313" key="12">
    <source>
        <dbReference type="Proteomes" id="UP000325113"/>
    </source>
</evidence>
<dbReference type="EMBL" id="VLTO01000011">
    <property type="protein sequence ID" value="KAA0175919.1"/>
    <property type="molecule type" value="Genomic_DNA"/>
</dbReference>
<dbReference type="PIRSF" id="PIRSF000521">
    <property type="entry name" value="Transaminase_4ab_Lys_Orn"/>
    <property type="match status" value="1"/>
</dbReference>
<dbReference type="PANTHER" id="PTHR43552">
    <property type="entry name" value="DIAMINOBUTYRATE--2-OXOGLUTARATE AMINOTRANSFERASE"/>
    <property type="match status" value="1"/>
</dbReference>
<dbReference type="OrthoDB" id="5419315at2759"/>
<keyword evidence="11" id="KW-1185">Reference proteome</keyword>
<comment type="similarity">
    <text evidence="2 6">Belongs to the class-III pyridoxal-phosphate-dependent aminotransferase family.</text>
</comment>
<dbReference type="GO" id="GO:0030170">
    <property type="term" value="F:pyridoxal phosphate binding"/>
    <property type="evidence" value="ECO:0007669"/>
    <property type="project" value="InterPro"/>
</dbReference>
<dbReference type="InterPro" id="IPR015421">
    <property type="entry name" value="PyrdxlP-dep_Trfase_major"/>
</dbReference>
<dbReference type="GO" id="GO:0008483">
    <property type="term" value="F:transaminase activity"/>
    <property type="evidence" value="ECO:0007669"/>
    <property type="project" value="UniProtKB-KW"/>
</dbReference>
<evidence type="ECO:0000313" key="11">
    <source>
        <dbReference type="Proteomes" id="UP000323011"/>
    </source>
</evidence>
<evidence type="ECO:0000256" key="6">
    <source>
        <dbReference type="RuleBase" id="RU003560"/>
    </source>
</evidence>
<protein>
    <recommendedName>
        <fullName evidence="13">Diaminobutyrate--2-oxoglutarate transaminase</fullName>
    </recommendedName>
</protein>
<dbReference type="CDD" id="cd00610">
    <property type="entry name" value="OAT_like"/>
    <property type="match status" value="1"/>
</dbReference>
<dbReference type="Proteomes" id="UP000323011">
    <property type="component" value="Unassembled WGS sequence"/>
</dbReference>
<dbReference type="EMBL" id="VLTM01000042">
    <property type="protein sequence ID" value="KAA0160638.1"/>
    <property type="molecule type" value="Genomic_DNA"/>
</dbReference>
<accession>A0A5A8EEC9</accession>
<organism evidence="9 10">
    <name type="scientific">Cafeteria roenbergensis</name>
    <name type="common">Marine flagellate</name>
    <dbReference type="NCBI Taxonomy" id="33653"/>
    <lineage>
        <taxon>Eukaryota</taxon>
        <taxon>Sar</taxon>
        <taxon>Stramenopiles</taxon>
        <taxon>Bigyra</taxon>
        <taxon>Opalozoa</taxon>
        <taxon>Bicosoecida</taxon>
        <taxon>Cafeteriaceae</taxon>
        <taxon>Cafeteria</taxon>
    </lineage>
</organism>
<comment type="caution">
    <text evidence="9">The sequence shown here is derived from an EMBL/GenBank/DDBJ whole genome shotgun (WGS) entry which is preliminary data.</text>
</comment>
<dbReference type="NCBIfam" id="TIGR00709">
    <property type="entry name" value="dat"/>
    <property type="match status" value="1"/>
</dbReference>
<evidence type="ECO:0000313" key="9">
    <source>
        <dbReference type="EMBL" id="KAA0175919.1"/>
    </source>
</evidence>
<dbReference type="InterPro" id="IPR004637">
    <property type="entry name" value="Dat"/>
</dbReference>
<sequence>MMSRSIVSRAAAAAVRAPVGARAASMNLGPTDAQAAALDALKPGKFGHVATNPRDSGADPAKCPSLAANEYLLYSARHESNARTYVRRFPFAIKSAKGCKLTDTDGKEYYDCKNVAGTLALGHNHDIVIDAAKKFLDSGAPIQSLDMATPEKKAYMETLFSVLPQELSKLHFCSPAGTDVLDAAVKLCKYATGRRTVMAFHGGYHGHGAGPLAMMGNLGAKEALTGLMSDVHFLPYPYAYRNPFGVDGEEGEKTVMKYIETIFADAESGIPKPACVVVEAIQGEGGVGALSPTALRELRRITAEHDVPLVVDEVQAGFCRSGDFWAFQNNGSGIVPDVVCMSKAAGGSMPLAVMAYKPELDAWSAGAHTGTFRGNQIAFACGKAQTDYLRDNKMHERAAEKGARLMGHLRDIMAESSTIVDVRGRGLMLGVEFGLADEVDHLGLPKPDGEMAGEVQKLALRNGMIQERGGRGGSVMRFLCPLIVEDEDIDAMADIFRTAVKQAEVGLGRV</sequence>
<evidence type="ECO:0000313" key="7">
    <source>
        <dbReference type="EMBL" id="KAA0150604.1"/>
    </source>
</evidence>
<dbReference type="Gene3D" id="3.40.640.10">
    <property type="entry name" value="Type I PLP-dependent aspartate aminotransferase-like (Major domain)"/>
    <property type="match status" value="1"/>
</dbReference>
<dbReference type="SUPFAM" id="SSF53383">
    <property type="entry name" value="PLP-dependent transferases"/>
    <property type="match status" value="1"/>
</dbReference>
<dbReference type="InterPro" id="IPR005814">
    <property type="entry name" value="Aminotrans_3"/>
</dbReference>
<evidence type="ECO:0000256" key="3">
    <source>
        <dbReference type="ARBA" id="ARBA00022576"/>
    </source>
</evidence>
<gene>
    <name evidence="9" type="ORF">FNF27_02640</name>
    <name evidence="7" type="ORF">FNF29_05179</name>
    <name evidence="8" type="ORF">FNF31_04189</name>
</gene>
<dbReference type="InterPro" id="IPR015424">
    <property type="entry name" value="PyrdxlP-dep_Trfase"/>
</dbReference>
<dbReference type="PROSITE" id="PS00600">
    <property type="entry name" value="AA_TRANSFER_CLASS_3"/>
    <property type="match status" value="1"/>
</dbReference>
<reference evidence="10 11" key="1">
    <citation type="submission" date="2019-07" db="EMBL/GenBank/DDBJ databases">
        <title>Genomes of Cafeteria roenbergensis.</title>
        <authorList>
            <person name="Fischer M.G."/>
            <person name="Hackl T."/>
            <person name="Roman M."/>
        </authorList>
    </citation>
    <scope>NUCLEOTIDE SEQUENCE [LARGE SCALE GENOMIC DNA]</scope>
    <source>
        <strain evidence="7 11">BVI</strain>
        <strain evidence="8 12">Cflag</strain>
        <strain evidence="9 10">E4-10P</strain>
    </source>
</reference>
<evidence type="ECO:0008006" key="13">
    <source>
        <dbReference type="Google" id="ProtNLM"/>
    </source>
</evidence>
<evidence type="ECO:0000256" key="5">
    <source>
        <dbReference type="ARBA" id="ARBA00022898"/>
    </source>
</evidence>
<dbReference type="EMBL" id="VLTN01000033">
    <property type="protein sequence ID" value="KAA0150604.1"/>
    <property type="molecule type" value="Genomic_DNA"/>
</dbReference>
<dbReference type="OMA" id="ELDQWKP"/>
<dbReference type="AlphaFoldDB" id="A0A5A8EEC9"/>
<dbReference type="Gene3D" id="3.90.1150.10">
    <property type="entry name" value="Aspartate Aminotransferase, domain 1"/>
    <property type="match status" value="1"/>
</dbReference>
<dbReference type="PANTHER" id="PTHR43552:SF1">
    <property type="entry name" value="DIAMINOBUTYRATE--2-OXOGLUTARATE AMINOTRANSFERASE"/>
    <property type="match status" value="1"/>
</dbReference>
<name>A0A5A8EEC9_CAFRO</name>
<dbReference type="Pfam" id="PF00202">
    <property type="entry name" value="Aminotran_3"/>
    <property type="match status" value="1"/>
</dbReference>